<reference evidence="1 2" key="1">
    <citation type="journal article" date="2007" name="Nature">
        <title>Evolution of genes and genomes on the Drosophila phylogeny.</title>
        <authorList>
            <consortium name="Drosophila 12 Genomes Consortium"/>
            <person name="Clark A.G."/>
            <person name="Eisen M.B."/>
            <person name="Smith D.R."/>
            <person name="Bergman C.M."/>
            <person name="Oliver B."/>
            <person name="Markow T.A."/>
            <person name="Kaufman T.C."/>
            <person name="Kellis M."/>
            <person name="Gelbart W."/>
            <person name="Iyer V.N."/>
            <person name="Pollard D.A."/>
            <person name="Sackton T.B."/>
            <person name="Larracuente A.M."/>
            <person name="Singh N.D."/>
            <person name="Abad J.P."/>
            <person name="Abt D.N."/>
            <person name="Adryan B."/>
            <person name="Aguade M."/>
            <person name="Akashi H."/>
            <person name="Anderson W.W."/>
            <person name="Aquadro C.F."/>
            <person name="Ardell D.H."/>
            <person name="Arguello R."/>
            <person name="Artieri C.G."/>
            <person name="Barbash D.A."/>
            <person name="Barker D."/>
            <person name="Barsanti P."/>
            <person name="Batterham P."/>
            <person name="Batzoglou S."/>
            <person name="Begun D."/>
            <person name="Bhutkar A."/>
            <person name="Blanco E."/>
            <person name="Bosak S.A."/>
            <person name="Bradley R.K."/>
            <person name="Brand A.D."/>
            <person name="Brent M.R."/>
            <person name="Brooks A.N."/>
            <person name="Brown R.H."/>
            <person name="Butlin R.K."/>
            <person name="Caggese C."/>
            <person name="Calvi B.R."/>
            <person name="Bernardo de Carvalho A."/>
            <person name="Caspi A."/>
            <person name="Castrezana S."/>
            <person name="Celniker S.E."/>
            <person name="Chang J.L."/>
            <person name="Chapple C."/>
            <person name="Chatterji S."/>
            <person name="Chinwalla A."/>
            <person name="Civetta A."/>
            <person name="Clifton S.W."/>
            <person name="Comeron J.M."/>
            <person name="Costello J.C."/>
            <person name="Coyne J.A."/>
            <person name="Daub J."/>
            <person name="David R.G."/>
            <person name="Delcher A.L."/>
            <person name="Delehaunty K."/>
            <person name="Do C.B."/>
            <person name="Ebling H."/>
            <person name="Edwards K."/>
            <person name="Eickbush T."/>
            <person name="Evans J.D."/>
            <person name="Filipski A."/>
            <person name="Findeiss S."/>
            <person name="Freyhult E."/>
            <person name="Fulton L."/>
            <person name="Fulton R."/>
            <person name="Garcia A.C."/>
            <person name="Gardiner A."/>
            <person name="Garfield D.A."/>
            <person name="Garvin B.E."/>
            <person name="Gibson G."/>
            <person name="Gilbert D."/>
            <person name="Gnerre S."/>
            <person name="Godfrey J."/>
            <person name="Good R."/>
            <person name="Gotea V."/>
            <person name="Gravely B."/>
            <person name="Greenberg A.J."/>
            <person name="Griffiths-Jones S."/>
            <person name="Gross S."/>
            <person name="Guigo R."/>
            <person name="Gustafson E.A."/>
            <person name="Haerty W."/>
            <person name="Hahn M.W."/>
            <person name="Halligan D.L."/>
            <person name="Halpern A.L."/>
            <person name="Halter G.M."/>
            <person name="Han M.V."/>
            <person name="Heger A."/>
            <person name="Hillier L."/>
            <person name="Hinrichs A.S."/>
            <person name="Holmes I."/>
            <person name="Hoskins R.A."/>
            <person name="Hubisz M.J."/>
            <person name="Hultmark D."/>
            <person name="Huntley M.A."/>
            <person name="Jaffe D.B."/>
            <person name="Jagadeeshan S."/>
            <person name="Jeck W.R."/>
            <person name="Johnson J."/>
            <person name="Jones C.D."/>
            <person name="Jordan W.C."/>
            <person name="Karpen G.H."/>
            <person name="Kataoka E."/>
            <person name="Keightley P.D."/>
            <person name="Kheradpour P."/>
            <person name="Kirkness E.F."/>
            <person name="Koerich L.B."/>
            <person name="Kristiansen K."/>
            <person name="Kudrna D."/>
            <person name="Kulathinal R.J."/>
            <person name="Kumar S."/>
            <person name="Kwok R."/>
            <person name="Lander E."/>
            <person name="Langley C.H."/>
            <person name="Lapoint R."/>
            <person name="Lazzaro B.P."/>
            <person name="Lee S.J."/>
            <person name="Levesque L."/>
            <person name="Li R."/>
            <person name="Lin C.F."/>
            <person name="Lin M.F."/>
            <person name="Lindblad-Toh K."/>
            <person name="Llopart A."/>
            <person name="Long M."/>
            <person name="Low L."/>
            <person name="Lozovsky E."/>
            <person name="Lu J."/>
            <person name="Luo M."/>
            <person name="Machado C.A."/>
            <person name="Makalowski W."/>
            <person name="Marzo M."/>
            <person name="Matsuda M."/>
            <person name="Matzkin L."/>
            <person name="McAllister B."/>
            <person name="McBride C.S."/>
            <person name="McKernan B."/>
            <person name="McKernan K."/>
            <person name="Mendez-Lago M."/>
            <person name="Minx P."/>
            <person name="Mollenhauer M.U."/>
            <person name="Montooth K."/>
            <person name="Mount S.M."/>
            <person name="Mu X."/>
            <person name="Myers E."/>
            <person name="Negre B."/>
            <person name="Newfeld S."/>
            <person name="Nielsen R."/>
            <person name="Noor M.A."/>
            <person name="O'Grady P."/>
            <person name="Pachter L."/>
            <person name="Papaceit M."/>
            <person name="Parisi M.J."/>
            <person name="Parisi M."/>
            <person name="Parts L."/>
            <person name="Pedersen J.S."/>
            <person name="Pesole G."/>
            <person name="Phillippy A.M."/>
            <person name="Ponting C.P."/>
            <person name="Pop M."/>
            <person name="Porcelli D."/>
            <person name="Powell J.R."/>
            <person name="Prohaska S."/>
            <person name="Pruitt K."/>
            <person name="Puig M."/>
            <person name="Quesneville H."/>
            <person name="Ram K.R."/>
            <person name="Rand D."/>
            <person name="Rasmussen M.D."/>
            <person name="Reed L.K."/>
            <person name="Reenan R."/>
            <person name="Reily A."/>
            <person name="Remington K.A."/>
            <person name="Rieger T.T."/>
            <person name="Ritchie M.G."/>
            <person name="Robin C."/>
            <person name="Rogers Y.H."/>
            <person name="Rohde C."/>
            <person name="Rozas J."/>
            <person name="Rubenfield M.J."/>
            <person name="Ruiz A."/>
            <person name="Russo S."/>
            <person name="Salzberg S.L."/>
            <person name="Sanchez-Gracia A."/>
            <person name="Saranga D.J."/>
            <person name="Sato H."/>
            <person name="Schaeffer S.W."/>
            <person name="Schatz M.C."/>
            <person name="Schlenke T."/>
            <person name="Schwartz R."/>
            <person name="Segarra C."/>
            <person name="Singh R.S."/>
            <person name="Sirot L."/>
            <person name="Sirota M."/>
            <person name="Sisneros N.B."/>
            <person name="Smith C.D."/>
            <person name="Smith T.F."/>
            <person name="Spieth J."/>
            <person name="Stage D.E."/>
            <person name="Stark A."/>
            <person name="Stephan W."/>
            <person name="Strausberg R.L."/>
            <person name="Strempel S."/>
            <person name="Sturgill D."/>
            <person name="Sutton G."/>
            <person name="Sutton G.G."/>
            <person name="Tao W."/>
            <person name="Teichmann S."/>
            <person name="Tobari Y.N."/>
            <person name="Tomimura Y."/>
            <person name="Tsolas J.M."/>
            <person name="Valente V.L."/>
            <person name="Venter E."/>
            <person name="Venter J.C."/>
            <person name="Vicario S."/>
            <person name="Vieira F.G."/>
            <person name="Vilella A.J."/>
            <person name="Villasante A."/>
            <person name="Walenz B."/>
            <person name="Wang J."/>
            <person name="Wasserman M."/>
            <person name="Watts T."/>
            <person name="Wilson D."/>
            <person name="Wilson R.K."/>
            <person name="Wing R.A."/>
            <person name="Wolfner M.F."/>
            <person name="Wong A."/>
            <person name="Wong G.K."/>
            <person name="Wu C.I."/>
            <person name="Wu G."/>
            <person name="Yamamoto D."/>
            <person name="Yang H.P."/>
            <person name="Yang S.P."/>
            <person name="Yorke J.A."/>
            <person name="Yoshida K."/>
            <person name="Zdobnov E."/>
            <person name="Zhang P."/>
            <person name="Zhang Y."/>
            <person name="Zimin A.V."/>
            <person name="Baldwin J."/>
            <person name="Abdouelleil A."/>
            <person name="Abdulkadir J."/>
            <person name="Abebe A."/>
            <person name="Abera B."/>
            <person name="Abreu J."/>
            <person name="Acer S.C."/>
            <person name="Aftuck L."/>
            <person name="Alexander A."/>
            <person name="An P."/>
            <person name="Anderson E."/>
            <person name="Anderson S."/>
            <person name="Arachi H."/>
            <person name="Azer M."/>
            <person name="Bachantsang P."/>
            <person name="Barry A."/>
            <person name="Bayul T."/>
            <person name="Berlin A."/>
            <person name="Bessette D."/>
            <person name="Bloom T."/>
            <person name="Blye J."/>
            <person name="Boguslavskiy L."/>
            <person name="Bonnet C."/>
            <person name="Boukhgalter B."/>
            <person name="Bourzgui I."/>
            <person name="Brown A."/>
            <person name="Cahill P."/>
            <person name="Channer S."/>
            <person name="Cheshatsang Y."/>
            <person name="Chuda L."/>
            <person name="Citroen M."/>
            <person name="Collymore A."/>
            <person name="Cooke P."/>
            <person name="Costello M."/>
            <person name="D'Aco K."/>
            <person name="Daza R."/>
            <person name="De Haan G."/>
            <person name="DeGray S."/>
            <person name="DeMaso C."/>
            <person name="Dhargay N."/>
            <person name="Dooley K."/>
            <person name="Dooley E."/>
            <person name="Doricent M."/>
            <person name="Dorje P."/>
            <person name="Dorjee K."/>
            <person name="Dupes A."/>
            <person name="Elong R."/>
            <person name="Falk J."/>
            <person name="Farina A."/>
            <person name="Faro S."/>
            <person name="Ferguson D."/>
            <person name="Fisher S."/>
            <person name="Foley C.D."/>
            <person name="Franke A."/>
            <person name="Friedrich D."/>
            <person name="Gadbois L."/>
            <person name="Gearin G."/>
            <person name="Gearin C.R."/>
            <person name="Giannoukos G."/>
            <person name="Goode T."/>
            <person name="Graham J."/>
            <person name="Grandbois E."/>
            <person name="Grewal S."/>
            <person name="Gyaltsen K."/>
            <person name="Hafez N."/>
            <person name="Hagos B."/>
            <person name="Hall J."/>
            <person name="Henson C."/>
            <person name="Hollinger A."/>
            <person name="Honan T."/>
            <person name="Huard M.D."/>
            <person name="Hughes L."/>
            <person name="Hurhula B."/>
            <person name="Husby M.E."/>
            <person name="Kamat A."/>
            <person name="Kanga B."/>
            <person name="Kashin S."/>
            <person name="Khazanovich D."/>
            <person name="Kisner P."/>
            <person name="Lance K."/>
            <person name="Lara M."/>
            <person name="Lee W."/>
            <person name="Lennon N."/>
            <person name="Letendre F."/>
            <person name="LeVine R."/>
            <person name="Lipovsky A."/>
            <person name="Liu X."/>
            <person name="Liu J."/>
            <person name="Liu S."/>
            <person name="Lokyitsang T."/>
            <person name="Lokyitsang Y."/>
            <person name="Lubonja R."/>
            <person name="Lui A."/>
            <person name="MacDonald P."/>
            <person name="Magnisalis V."/>
            <person name="Maru K."/>
            <person name="Matthews C."/>
            <person name="McCusker W."/>
            <person name="McDonough S."/>
            <person name="Mehta T."/>
            <person name="Meldrim J."/>
            <person name="Meneus L."/>
            <person name="Mihai O."/>
            <person name="Mihalev A."/>
            <person name="Mihova T."/>
            <person name="Mittelman R."/>
            <person name="Mlenga V."/>
            <person name="Montmayeur A."/>
            <person name="Mulrain L."/>
            <person name="Navidi A."/>
            <person name="Naylor J."/>
            <person name="Negash T."/>
            <person name="Nguyen T."/>
            <person name="Nguyen N."/>
            <person name="Nicol R."/>
            <person name="Norbu C."/>
            <person name="Norbu N."/>
            <person name="Novod N."/>
            <person name="O'Neill B."/>
            <person name="Osman S."/>
            <person name="Markiewicz E."/>
            <person name="Oyono O.L."/>
            <person name="Patti C."/>
            <person name="Phunkhang P."/>
            <person name="Pierre F."/>
            <person name="Priest M."/>
            <person name="Raghuraman S."/>
            <person name="Rege F."/>
            <person name="Reyes R."/>
            <person name="Rise C."/>
            <person name="Rogov P."/>
            <person name="Ross K."/>
            <person name="Ryan E."/>
            <person name="Settipalli S."/>
            <person name="Shea T."/>
            <person name="Sherpa N."/>
            <person name="Shi L."/>
            <person name="Shih D."/>
            <person name="Sparrow T."/>
            <person name="Spaulding J."/>
            <person name="Stalker J."/>
            <person name="Stange-Thomann N."/>
            <person name="Stavropoulos S."/>
            <person name="Stone C."/>
            <person name="Strader C."/>
            <person name="Tesfaye S."/>
            <person name="Thomson T."/>
            <person name="Thoulutsang Y."/>
            <person name="Thoulutsang D."/>
            <person name="Topham K."/>
            <person name="Topping I."/>
            <person name="Tsamla T."/>
            <person name="Vassiliev H."/>
            <person name="Vo A."/>
            <person name="Wangchuk T."/>
            <person name="Wangdi T."/>
            <person name="Weiand M."/>
            <person name="Wilkinson J."/>
            <person name="Wilson A."/>
            <person name="Yadav S."/>
            <person name="Young G."/>
            <person name="Yu Q."/>
            <person name="Zembek L."/>
            <person name="Zhong D."/>
            <person name="Zimmer A."/>
            <person name="Zwirko Z."/>
            <person name="Jaffe D.B."/>
            <person name="Alvarez P."/>
            <person name="Brockman W."/>
            <person name="Butler J."/>
            <person name="Chin C."/>
            <person name="Gnerre S."/>
            <person name="Grabherr M."/>
            <person name="Kleber M."/>
            <person name="Mauceli E."/>
            <person name="MacCallum I."/>
        </authorList>
    </citation>
    <scope>NUCLEOTIDE SEQUENCE [LARGE SCALE GENOMIC DNA]</scope>
    <source>
        <strain evidence="2">MSH-3 / Tucson 14011-0111.49</strain>
    </source>
</reference>
<protein>
    <submittedName>
        <fullName evidence="1">GL11287</fullName>
    </submittedName>
</protein>
<dbReference type="STRING" id="7234.B4GA08"/>
<name>B4GA08_DROPE</name>
<dbReference type="PhylomeDB" id="B4GA08"/>
<dbReference type="OrthoDB" id="7868036at2759"/>
<dbReference type="Pfam" id="PF00227">
    <property type="entry name" value="Proteasome"/>
    <property type="match status" value="1"/>
</dbReference>
<dbReference type="GO" id="GO:0051603">
    <property type="term" value="P:proteolysis involved in protein catabolic process"/>
    <property type="evidence" value="ECO:0007669"/>
    <property type="project" value="InterPro"/>
</dbReference>
<dbReference type="InterPro" id="IPR029055">
    <property type="entry name" value="Ntn_hydrolases_N"/>
</dbReference>
<evidence type="ECO:0000313" key="1">
    <source>
        <dbReference type="EMBL" id="EDW31760.1"/>
    </source>
</evidence>
<dbReference type="AlphaFoldDB" id="B4GA08"/>
<sequence length="183" mass="20706">MENPGDICLVGITCNNGITIAMRSEDYLVYHLGDHIYCCAHDGVFVRDIMAGVRNQLAAKYLDQDQKIPVKKAQQLLWQQYPAIASAPVLFAGHDFDNNRQYLYAPQQDGSVTNNRFAACGSGTALEQARMWLADKWHRGQSLMVSEQMARMVLKNWDSSQKSAKDVFVLYRRQEDAPMDADE</sequence>
<dbReference type="OMA" id="DHIYCCA"/>
<organism evidence="2">
    <name type="scientific">Drosophila persimilis</name>
    <name type="common">Fruit fly</name>
    <dbReference type="NCBI Taxonomy" id="7234"/>
    <lineage>
        <taxon>Eukaryota</taxon>
        <taxon>Metazoa</taxon>
        <taxon>Ecdysozoa</taxon>
        <taxon>Arthropoda</taxon>
        <taxon>Hexapoda</taxon>
        <taxon>Insecta</taxon>
        <taxon>Pterygota</taxon>
        <taxon>Neoptera</taxon>
        <taxon>Endopterygota</taxon>
        <taxon>Diptera</taxon>
        <taxon>Brachycera</taxon>
        <taxon>Muscomorpha</taxon>
        <taxon>Ephydroidea</taxon>
        <taxon>Drosophilidae</taxon>
        <taxon>Drosophila</taxon>
        <taxon>Sophophora</taxon>
    </lineage>
</organism>
<dbReference type="Gene3D" id="3.60.20.10">
    <property type="entry name" value="Glutamine Phosphoribosylpyrophosphate, subunit 1, domain 1"/>
    <property type="match status" value="1"/>
</dbReference>
<dbReference type="Proteomes" id="UP000008744">
    <property type="component" value="Unassembled WGS sequence"/>
</dbReference>
<dbReference type="InterPro" id="IPR001353">
    <property type="entry name" value="Proteasome_sua/b"/>
</dbReference>
<evidence type="ECO:0000313" key="2">
    <source>
        <dbReference type="Proteomes" id="UP000008744"/>
    </source>
</evidence>
<gene>
    <name evidence="1" type="primary">Dper\GL11287</name>
    <name evidence="1" type="ORF">Dper_GL11287</name>
</gene>
<dbReference type="HOGENOM" id="CLU_1476646_0_0_1"/>
<keyword evidence="2" id="KW-1185">Reference proteome</keyword>
<dbReference type="GO" id="GO:0005839">
    <property type="term" value="C:proteasome core complex"/>
    <property type="evidence" value="ECO:0007669"/>
    <property type="project" value="InterPro"/>
</dbReference>
<dbReference type="EMBL" id="CH479181">
    <property type="protein sequence ID" value="EDW31760.1"/>
    <property type="molecule type" value="Genomic_DNA"/>
</dbReference>
<dbReference type="KEGG" id="dpe:6590443"/>
<proteinExistence type="predicted"/>
<dbReference type="SUPFAM" id="SSF56235">
    <property type="entry name" value="N-terminal nucleophile aminohydrolases (Ntn hydrolases)"/>
    <property type="match status" value="1"/>
</dbReference>
<accession>B4GA08</accession>